<dbReference type="EMBL" id="VAFL01000008">
    <property type="protein sequence ID" value="TKW66168.1"/>
    <property type="molecule type" value="Genomic_DNA"/>
</dbReference>
<dbReference type="Proteomes" id="UP000315344">
    <property type="component" value="Unassembled WGS sequence"/>
</dbReference>
<evidence type="ECO:0000313" key="2">
    <source>
        <dbReference type="EMBL" id="TKW66168.1"/>
    </source>
</evidence>
<feature type="domain" description="Beta-lactamase hydrolase-like protein phosphatase-like" evidence="1">
    <location>
        <begin position="3"/>
        <end position="110"/>
    </location>
</feature>
<proteinExistence type="predicted"/>
<dbReference type="InterPro" id="IPR005939">
    <property type="entry name" value="BLH_phosphatase-like"/>
</dbReference>
<dbReference type="NCBIfam" id="TIGR01244">
    <property type="entry name" value="TIGR01244 family sulfur transferase"/>
    <property type="match status" value="1"/>
</dbReference>
<accession>A0A533I924</accession>
<dbReference type="GO" id="GO:0016787">
    <property type="term" value="F:hydrolase activity"/>
    <property type="evidence" value="ECO:0007669"/>
    <property type="project" value="InterPro"/>
</dbReference>
<comment type="caution">
    <text evidence="2">The sequence shown here is derived from an EMBL/GenBank/DDBJ whole genome shotgun (WGS) entry which is preliminary data.</text>
</comment>
<name>A0A533I924_PARDE</name>
<protein>
    <submittedName>
        <fullName evidence="2">TIGR01244 family phosphatase</fullName>
    </submittedName>
</protein>
<dbReference type="AlphaFoldDB" id="A0A533I924"/>
<dbReference type="CDD" id="cd14503">
    <property type="entry name" value="PTP-bact"/>
    <property type="match status" value="1"/>
</dbReference>
<dbReference type="Pfam" id="PF04273">
    <property type="entry name" value="BLH_phosphatase"/>
    <property type="match status" value="1"/>
</dbReference>
<dbReference type="Gene3D" id="3.90.190.10">
    <property type="entry name" value="Protein tyrosine phosphatase superfamily"/>
    <property type="match status" value="1"/>
</dbReference>
<dbReference type="SUPFAM" id="SSF52799">
    <property type="entry name" value="(Phosphotyrosine protein) phosphatases II"/>
    <property type="match status" value="1"/>
</dbReference>
<organism evidence="2 3">
    <name type="scientific">Paracoccus denitrificans</name>
    <dbReference type="NCBI Taxonomy" id="266"/>
    <lineage>
        <taxon>Bacteria</taxon>
        <taxon>Pseudomonadati</taxon>
        <taxon>Pseudomonadota</taxon>
        <taxon>Alphaproteobacteria</taxon>
        <taxon>Rhodobacterales</taxon>
        <taxon>Paracoccaceae</taxon>
        <taxon>Paracoccus</taxon>
    </lineage>
</organism>
<gene>
    <name evidence="2" type="ORF">DI616_11830</name>
</gene>
<sequence>MEIRKIDDNVSVAPQIEPSELGEAAGLGFKTIICNRPDGEAPGQPDHQAIADAARTAGLEFRFLPLAPGQLTPDLVDEFAAALQDMPGPVLAYCRSGTRSATLWALSQSGKRDRAEILNMAAEAGYDLGGIAGALAEQA</sequence>
<evidence type="ECO:0000313" key="3">
    <source>
        <dbReference type="Proteomes" id="UP000315344"/>
    </source>
</evidence>
<dbReference type="InterPro" id="IPR029021">
    <property type="entry name" value="Prot-tyrosine_phosphatase-like"/>
</dbReference>
<reference evidence="2 3" key="1">
    <citation type="journal article" date="2017" name="Nat. Commun.">
        <title>In situ click chemistry generation of cyclooxygenase-2 inhibitors.</title>
        <authorList>
            <person name="Bhardwaj A."/>
            <person name="Kaur J."/>
            <person name="Wuest M."/>
            <person name="Wuest F."/>
        </authorList>
    </citation>
    <scope>NUCLEOTIDE SEQUENCE [LARGE SCALE GENOMIC DNA]</scope>
    <source>
        <strain evidence="2">S2_012_000_R3_94</strain>
    </source>
</reference>
<evidence type="ECO:0000259" key="1">
    <source>
        <dbReference type="Pfam" id="PF04273"/>
    </source>
</evidence>